<evidence type="ECO:0000259" key="1">
    <source>
        <dbReference type="PROSITE" id="PS50090"/>
    </source>
</evidence>
<organism evidence="3 4">
    <name type="scientific">Stentor coeruleus</name>
    <dbReference type="NCBI Taxonomy" id="5963"/>
    <lineage>
        <taxon>Eukaryota</taxon>
        <taxon>Sar</taxon>
        <taxon>Alveolata</taxon>
        <taxon>Ciliophora</taxon>
        <taxon>Postciliodesmatophora</taxon>
        <taxon>Heterotrichea</taxon>
        <taxon>Heterotrichida</taxon>
        <taxon>Stentoridae</taxon>
        <taxon>Stentor</taxon>
    </lineage>
</organism>
<reference evidence="3 4" key="1">
    <citation type="submission" date="2016-11" db="EMBL/GenBank/DDBJ databases">
        <title>The macronuclear genome of Stentor coeruleus: a giant cell with tiny introns.</title>
        <authorList>
            <person name="Slabodnick M."/>
            <person name="Ruby J.G."/>
            <person name="Reiff S.B."/>
            <person name="Swart E.C."/>
            <person name="Gosai S."/>
            <person name="Prabakaran S."/>
            <person name="Witkowska E."/>
            <person name="Larue G.E."/>
            <person name="Fisher S."/>
            <person name="Freeman R.M."/>
            <person name="Gunawardena J."/>
            <person name="Chu W."/>
            <person name="Stover N.A."/>
            <person name="Gregory B.D."/>
            <person name="Nowacki M."/>
            <person name="Derisi J."/>
            <person name="Roy S.W."/>
            <person name="Marshall W.F."/>
            <person name="Sood P."/>
        </authorList>
    </citation>
    <scope>NUCLEOTIDE SEQUENCE [LARGE SCALE GENOMIC DNA]</scope>
    <source>
        <strain evidence="3">WM001</strain>
    </source>
</reference>
<keyword evidence="4" id="KW-1185">Reference proteome</keyword>
<dbReference type="InterPro" id="IPR009057">
    <property type="entry name" value="Homeodomain-like_sf"/>
</dbReference>
<gene>
    <name evidence="3" type="ORF">SteCoe_2709</name>
</gene>
<dbReference type="Gene3D" id="1.10.10.60">
    <property type="entry name" value="Homeodomain-like"/>
    <property type="match status" value="2"/>
</dbReference>
<comment type="caution">
    <text evidence="3">The sequence shown here is derived from an EMBL/GenBank/DDBJ whole genome shotgun (WGS) entry which is preliminary data.</text>
</comment>
<dbReference type="OrthoDB" id="2143914at2759"/>
<dbReference type="Pfam" id="PF00249">
    <property type="entry name" value="Myb_DNA-binding"/>
    <property type="match status" value="2"/>
</dbReference>
<dbReference type="InterPro" id="IPR050560">
    <property type="entry name" value="MYB_TF"/>
</dbReference>
<dbReference type="EMBL" id="MPUH01000030">
    <property type="protein sequence ID" value="OMJ94221.1"/>
    <property type="molecule type" value="Genomic_DNA"/>
</dbReference>
<evidence type="ECO:0000259" key="2">
    <source>
        <dbReference type="PROSITE" id="PS51294"/>
    </source>
</evidence>
<dbReference type="AlphaFoldDB" id="A0A1R2CZ04"/>
<feature type="domain" description="Myb-like" evidence="1">
    <location>
        <begin position="78"/>
        <end position="128"/>
    </location>
</feature>
<dbReference type="PANTHER" id="PTHR45614">
    <property type="entry name" value="MYB PROTEIN-RELATED"/>
    <property type="match status" value="1"/>
</dbReference>
<dbReference type="PROSITE" id="PS51294">
    <property type="entry name" value="HTH_MYB"/>
    <property type="match status" value="2"/>
</dbReference>
<evidence type="ECO:0000313" key="3">
    <source>
        <dbReference type="EMBL" id="OMJ94221.1"/>
    </source>
</evidence>
<dbReference type="PROSITE" id="PS50090">
    <property type="entry name" value="MYB_LIKE"/>
    <property type="match status" value="2"/>
</dbReference>
<proteinExistence type="predicted"/>
<dbReference type="GO" id="GO:0000978">
    <property type="term" value="F:RNA polymerase II cis-regulatory region sequence-specific DNA binding"/>
    <property type="evidence" value="ECO:0007669"/>
    <property type="project" value="TreeGrafter"/>
</dbReference>
<dbReference type="Proteomes" id="UP000187209">
    <property type="component" value="Unassembled WGS sequence"/>
</dbReference>
<protein>
    <recommendedName>
        <fullName evidence="5">Myb-like DNA-binding domain containing protein</fullName>
    </recommendedName>
</protein>
<dbReference type="GO" id="GO:0005634">
    <property type="term" value="C:nucleus"/>
    <property type="evidence" value="ECO:0007669"/>
    <property type="project" value="TreeGrafter"/>
</dbReference>
<feature type="domain" description="Myb-like" evidence="1">
    <location>
        <begin position="20"/>
        <end position="77"/>
    </location>
</feature>
<feature type="domain" description="HTH myb-type" evidence="2">
    <location>
        <begin position="83"/>
        <end position="132"/>
    </location>
</feature>
<feature type="domain" description="HTH myb-type" evidence="2">
    <location>
        <begin position="24"/>
        <end position="81"/>
    </location>
</feature>
<dbReference type="PANTHER" id="PTHR45614:SF274">
    <property type="entry name" value="MYB-LIKE DNA-BINDING PROTEIN"/>
    <property type="match status" value="1"/>
</dbReference>
<dbReference type="InterPro" id="IPR017930">
    <property type="entry name" value="Myb_dom"/>
</dbReference>
<evidence type="ECO:0008006" key="5">
    <source>
        <dbReference type="Google" id="ProtNLM"/>
    </source>
</evidence>
<name>A0A1R2CZ04_9CILI</name>
<accession>A0A1R2CZ04</accession>
<sequence>MAKKKKLRGRPPKNKIAVIKIPGKRRPWTPVEDEVIKVLVQENGTQQWALIAEKLNKEIKSPIRSGKQCRERWHNHLDPLILKNPWSLEEEKLLFEKHIELGNKWADISKYLQGRTDNSIKNHFYSMLRRQYRKLNGFDANREQLREFDEVLSMAILNTINKKLKSKKQIIVYDEKDFSFTESSDYDLRPLDDLIITGVGIDFCDYNNYILPEEVFMIHYDLV</sequence>
<dbReference type="SUPFAM" id="SSF46689">
    <property type="entry name" value="Homeodomain-like"/>
    <property type="match status" value="1"/>
</dbReference>
<dbReference type="SMART" id="SM00717">
    <property type="entry name" value="SANT"/>
    <property type="match status" value="2"/>
</dbReference>
<dbReference type="InterPro" id="IPR001005">
    <property type="entry name" value="SANT/Myb"/>
</dbReference>
<evidence type="ECO:0000313" key="4">
    <source>
        <dbReference type="Proteomes" id="UP000187209"/>
    </source>
</evidence>
<dbReference type="GO" id="GO:0000981">
    <property type="term" value="F:DNA-binding transcription factor activity, RNA polymerase II-specific"/>
    <property type="evidence" value="ECO:0007669"/>
    <property type="project" value="TreeGrafter"/>
</dbReference>
<dbReference type="CDD" id="cd00167">
    <property type="entry name" value="SANT"/>
    <property type="match status" value="2"/>
</dbReference>